<feature type="transmembrane region" description="Helical" evidence="6">
    <location>
        <begin position="232"/>
        <end position="257"/>
    </location>
</feature>
<sequence>MNKRLQLVIFIGLLAVKDSFSQVLGQASQTGEMDTTSDATATPDITSEIVLGGASSTANTIVVTIASDETCGFLSGRPTLPITCENNRPCMWASDLGILCGNLDNGNNFDIHFRCVDRDTALNPNLCNDTCVGNTVNLLCTNESAPHCATYAFPQGIQDFRCSSTPATRVSTVSFTYSGQEDASFATTTIDLNADSVSKTSGTEIKASSTSAISTSSSSATSDPPSSSQNNLGAIIGGAVGGFAAISLVIFGIVWFVRQSRKKTRQSIPMNQMEQDPLSDPNVGKTGPTSSVPSDWRNSTMTALSSPNSASPQAWMNQPVSPSAQSDASQGMMPTMGQNLTYEMSGESVQPPQEMGDNRVYEMDGHPDRHWV</sequence>
<evidence type="ECO:0000256" key="5">
    <source>
        <dbReference type="SAM" id="MobiDB-lite"/>
    </source>
</evidence>
<keyword evidence="4 6" id="KW-0472">Membrane</keyword>
<feature type="region of interest" description="Disordered" evidence="5">
    <location>
        <begin position="201"/>
        <end position="229"/>
    </location>
</feature>
<dbReference type="KEGG" id="fvn:FVRRES_04812"/>
<evidence type="ECO:0000256" key="6">
    <source>
        <dbReference type="SAM" id="Phobius"/>
    </source>
</evidence>
<feature type="region of interest" description="Disordered" evidence="5">
    <location>
        <begin position="264"/>
        <end position="372"/>
    </location>
</feature>
<keyword evidence="9" id="KW-1185">Reference proteome</keyword>
<name>A0A2L2TBQ0_9HYPO</name>
<dbReference type="EMBL" id="LN649230">
    <property type="protein sequence ID" value="CEI60376.1"/>
    <property type="molecule type" value="Genomic_DNA"/>
</dbReference>
<dbReference type="PANTHER" id="PTHR15549:SF26">
    <property type="entry name" value="AXIAL BUDDING PATTERN PROTEIN 2-RELATED"/>
    <property type="match status" value="1"/>
</dbReference>
<dbReference type="Proteomes" id="UP000245910">
    <property type="component" value="Chromosome II"/>
</dbReference>
<dbReference type="RefSeq" id="XP_025584096.1">
    <property type="nucleotide sequence ID" value="XM_025733162.2"/>
</dbReference>
<reference evidence="9" key="1">
    <citation type="submission" date="2014-10" db="EMBL/GenBank/DDBJ databases">
        <authorList>
            <person name="King R."/>
        </authorList>
    </citation>
    <scope>NUCLEOTIDE SEQUENCE [LARGE SCALE GENOMIC DNA]</scope>
    <source>
        <strain evidence="9">A3/5</strain>
    </source>
</reference>
<evidence type="ECO:0000256" key="7">
    <source>
        <dbReference type="SAM" id="SignalP"/>
    </source>
</evidence>
<dbReference type="GO" id="GO:0016020">
    <property type="term" value="C:membrane"/>
    <property type="evidence" value="ECO:0007669"/>
    <property type="project" value="UniProtKB-SubCell"/>
</dbReference>
<feature type="compositionally biased region" description="Basic and acidic residues" evidence="5">
    <location>
        <begin position="356"/>
        <end position="372"/>
    </location>
</feature>
<dbReference type="OrthoDB" id="5347452at2759"/>
<feature type="compositionally biased region" description="Polar residues" evidence="5">
    <location>
        <begin position="336"/>
        <end position="351"/>
    </location>
</feature>
<feature type="signal peptide" evidence="7">
    <location>
        <begin position="1"/>
        <end position="21"/>
    </location>
</feature>
<keyword evidence="7" id="KW-0732">Signal</keyword>
<protein>
    <recommendedName>
        <fullName evidence="10">Mid2 domain-containing protein</fullName>
    </recommendedName>
</protein>
<keyword evidence="2 6" id="KW-0812">Transmembrane</keyword>
<keyword evidence="3 6" id="KW-1133">Transmembrane helix</keyword>
<organism evidence="8 9">
    <name type="scientific">Fusarium venenatum</name>
    <dbReference type="NCBI Taxonomy" id="56646"/>
    <lineage>
        <taxon>Eukaryota</taxon>
        <taxon>Fungi</taxon>
        <taxon>Dikarya</taxon>
        <taxon>Ascomycota</taxon>
        <taxon>Pezizomycotina</taxon>
        <taxon>Sordariomycetes</taxon>
        <taxon>Hypocreomycetidae</taxon>
        <taxon>Hypocreales</taxon>
        <taxon>Nectriaceae</taxon>
        <taxon>Fusarium</taxon>
    </lineage>
</organism>
<feature type="chain" id="PRO_5014630122" description="Mid2 domain-containing protein" evidence="7">
    <location>
        <begin position="22"/>
        <end position="372"/>
    </location>
</feature>
<feature type="compositionally biased region" description="Polar residues" evidence="5">
    <location>
        <begin position="287"/>
        <end position="329"/>
    </location>
</feature>
<dbReference type="PANTHER" id="PTHR15549">
    <property type="entry name" value="PAIRED IMMUNOGLOBULIN-LIKE TYPE 2 RECEPTOR"/>
    <property type="match status" value="1"/>
</dbReference>
<evidence type="ECO:0008006" key="10">
    <source>
        <dbReference type="Google" id="ProtNLM"/>
    </source>
</evidence>
<evidence type="ECO:0000256" key="1">
    <source>
        <dbReference type="ARBA" id="ARBA00004167"/>
    </source>
</evidence>
<accession>A0A2L2TBQ0</accession>
<evidence type="ECO:0000256" key="3">
    <source>
        <dbReference type="ARBA" id="ARBA00022989"/>
    </source>
</evidence>
<dbReference type="AlphaFoldDB" id="A0A2L2TBQ0"/>
<dbReference type="InterPro" id="IPR051694">
    <property type="entry name" value="Immunoregulatory_rcpt-like"/>
</dbReference>
<evidence type="ECO:0000256" key="4">
    <source>
        <dbReference type="ARBA" id="ARBA00023136"/>
    </source>
</evidence>
<feature type="compositionally biased region" description="Low complexity" evidence="5">
    <location>
        <begin position="207"/>
        <end position="228"/>
    </location>
</feature>
<evidence type="ECO:0000256" key="2">
    <source>
        <dbReference type="ARBA" id="ARBA00022692"/>
    </source>
</evidence>
<dbReference type="GeneID" id="37256451"/>
<evidence type="ECO:0000313" key="9">
    <source>
        <dbReference type="Proteomes" id="UP000245910"/>
    </source>
</evidence>
<proteinExistence type="predicted"/>
<dbReference type="GO" id="GO:0071944">
    <property type="term" value="C:cell periphery"/>
    <property type="evidence" value="ECO:0007669"/>
    <property type="project" value="UniProtKB-ARBA"/>
</dbReference>
<comment type="subcellular location">
    <subcellularLocation>
        <location evidence="1">Membrane</location>
        <topology evidence="1">Single-pass membrane protein</topology>
    </subcellularLocation>
</comment>
<evidence type="ECO:0000313" key="8">
    <source>
        <dbReference type="EMBL" id="CEI60376.1"/>
    </source>
</evidence>
<dbReference type="STRING" id="56646.A0A2L2TBQ0"/>